<proteinExistence type="predicted"/>
<organism evidence="1 2">
    <name type="scientific">Thiomicrorhabdus immobilis</name>
    <dbReference type="NCBI Taxonomy" id="2791037"/>
    <lineage>
        <taxon>Bacteria</taxon>
        <taxon>Pseudomonadati</taxon>
        <taxon>Pseudomonadota</taxon>
        <taxon>Gammaproteobacteria</taxon>
        <taxon>Thiotrichales</taxon>
        <taxon>Piscirickettsiaceae</taxon>
        <taxon>Thiomicrorhabdus</taxon>
    </lineage>
</organism>
<dbReference type="Proteomes" id="UP001054820">
    <property type="component" value="Chromosome"/>
</dbReference>
<name>A0ABM7MDU8_9GAMM</name>
<dbReference type="EMBL" id="AP024202">
    <property type="protein sequence ID" value="BCN93526.1"/>
    <property type="molecule type" value="Genomic_DNA"/>
</dbReference>
<sequence length="89" mass="9820">MLIVSLFTFLMVGCAGTPNTSLAMQCENGLNIAYKELDYAKTNGFDGTVEYTKAASLLGAAKIQQQFGKYPNCIDKVERAREYIKASQR</sequence>
<gene>
    <name evidence="1" type="ORF">THMIRHAM_13110</name>
</gene>
<reference evidence="1" key="1">
    <citation type="journal article" date="2022" name="Arch. Microbiol.">
        <title>Thiomicrorhabdus immobilis sp. nov., a mesophilic sulfur-oxidizing bacterium isolated from sediment of a brackish lake in northern Japan.</title>
        <authorList>
            <person name="Kojima H."/>
            <person name="Mochizuki J."/>
            <person name="Kanda M."/>
            <person name="Watanabe T."/>
            <person name="Fukui M."/>
        </authorList>
    </citation>
    <scope>NUCLEOTIDE SEQUENCE</scope>
    <source>
        <strain evidence="1">Am19</strain>
    </source>
</reference>
<evidence type="ECO:0000313" key="2">
    <source>
        <dbReference type="Proteomes" id="UP001054820"/>
    </source>
</evidence>
<evidence type="ECO:0008006" key="3">
    <source>
        <dbReference type="Google" id="ProtNLM"/>
    </source>
</evidence>
<accession>A0ABM7MDU8</accession>
<protein>
    <recommendedName>
        <fullName evidence="3">Lipoprotein</fullName>
    </recommendedName>
</protein>
<keyword evidence="2" id="KW-1185">Reference proteome</keyword>
<evidence type="ECO:0000313" key="1">
    <source>
        <dbReference type="EMBL" id="BCN93526.1"/>
    </source>
</evidence>